<evidence type="ECO:0000259" key="15">
    <source>
        <dbReference type="PROSITE" id="PS50851"/>
    </source>
</evidence>
<dbReference type="CDD" id="cd00088">
    <property type="entry name" value="HPT"/>
    <property type="match status" value="1"/>
</dbReference>
<keyword evidence="8" id="KW-0418">Kinase</keyword>
<dbReference type="Pfam" id="PF02518">
    <property type="entry name" value="HATPase_c"/>
    <property type="match status" value="1"/>
</dbReference>
<evidence type="ECO:0000256" key="2">
    <source>
        <dbReference type="ARBA" id="ARBA00012438"/>
    </source>
</evidence>
<accession>A0A4P6P1Y8</accession>
<evidence type="ECO:0000259" key="14">
    <source>
        <dbReference type="PROSITE" id="PS50109"/>
    </source>
</evidence>
<dbReference type="Gene3D" id="1.20.120.160">
    <property type="entry name" value="HPT domain"/>
    <property type="match status" value="1"/>
</dbReference>
<dbReference type="InterPro" id="IPR008207">
    <property type="entry name" value="Sig_transdc_His_kin_Hpt_dom"/>
</dbReference>
<dbReference type="InterPro" id="IPR037257">
    <property type="entry name" value="T2SS_E_N_sf"/>
</dbReference>
<dbReference type="SUPFAM" id="SSF55874">
    <property type="entry name" value="ATPase domain of HSP90 chaperone/DNA topoisomerase II/histidine kinase"/>
    <property type="match status" value="1"/>
</dbReference>
<dbReference type="InterPro" id="IPR037006">
    <property type="entry name" value="CheA-like_homodim_sf"/>
</dbReference>
<dbReference type="Pfam" id="PF02895">
    <property type="entry name" value="H-kinase_dim"/>
    <property type="match status" value="1"/>
</dbReference>
<dbReference type="PRINTS" id="PR00344">
    <property type="entry name" value="BCTRLSENSOR"/>
</dbReference>
<sequence length="737" mass="81957">MSLDAAIETFYIEAHEHLEAMENILLQIEEAEPSPELLNDIFRSAHTIKGSAGIFALEHIVNFTHVVENILDKARDNNIVFDNDLLNVLFLCQDHIKTLVNTSLDDFQQNPELQAQSQELITKLAPWTDTNTSELPTEQTSEQDETSQSIQESSNDNNCWHISLRLSEDCLRNGMDPLSFIKFLETLGEIKHIETITENFPNAEDFDSETLYFAYEIALQSNADLEAIENTFMFVKDDSDITILPPDAKIDDYLALIDSLPEENQQLGDILVKCGSLTRHSLEQALNEQQQTNQDISSNNAPSSKLGEVLSQNNLVPEKVIAAALTKQKQTQTNANAGKQIRIDSNRLDHLINLIGELVINQQRIDLLAGKTKSSPLIEAVDDFEDFTEQIRDAALKLRMIPIGATFQRFKRLVRDTAQELNKNIELTITGSETELDRVMVEKLADPLTHIVRNAMDHGLESIEERAATNKTTKGQLTLSAYHDAGHVVISISDDGKGINKDKVLEKAIAKGIVASDGKLSDQELFHLIFHPGFSTAQQITNLSGRGVGMDVVKRNVEALQGNIEIQSNQGLGTQFIIRLPLTLAIIDGFHVESHHTHFIIPQATIIECIDLTSHQDIDSKHCINLRGEMIPYLNISEIFNLKPTKTISNGQQADKKIRTELVIVQFGNDIAGIAVEKLNGEIQTVVKPLGPIFHSLKGIGGSSLLGNGEIAFILDVPQLIELAIKRDGQNNMSKNY</sequence>
<dbReference type="InterPro" id="IPR036097">
    <property type="entry name" value="HisK_dim/P_sf"/>
</dbReference>
<dbReference type="InterPro" id="IPR002545">
    <property type="entry name" value="CheW-lke_dom"/>
</dbReference>
<protein>
    <recommendedName>
        <fullName evidence="3">Chemotaxis protein CheA</fullName>
        <ecNumber evidence="2">2.7.13.3</ecNumber>
    </recommendedName>
</protein>
<feature type="domain" description="CheW-like" evidence="15">
    <location>
        <begin position="586"/>
        <end position="726"/>
    </location>
</feature>
<keyword evidence="9" id="KW-0067">ATP-binding</keyword>
<proteinExistence type="predicted"/>
<evidence type="ECO:0000256" key="5">
    <source>
        <dbReference type="ARBA" id="ARBA00022553"/>
    </source>
</evidence>
<evidence type="ECO:0000313" key="18">
    <source>
        <dbReference type="Proteomes" id="UP000290244"/>
    </source>
</evidence>
<dbReference type="RefSeq" id="WP_130600494.1">
    <property type="nucleotide sequence ID" value="NZ_CP034759.1"/>
</dbReference>
<evidence type="ECO:0000259" key="16">
    <source>
        <dbReference type="PROSITE" id="PS50894"/>
    </source>
</evidence>
<dbReference type="GO" id="GO:0000155">
    <property type="term" value="F:phosphorelay sensor kinase activity"/>
    <property type="evidence" value="ECO:0007669"/>
    <property type="project" value="InterPro"/>
</dbReference>
<evidence type="ECO:0000256" key="1">
    <source>
        <dbReference type="ARBA" id="ARBA00000085"/>
    </source>
</evidence>
<keyword evidence="10" id="KW-0902">Two-component regulatory system</keyword>
<name>A0A4P6P1Y8_9GAMM</name>
<feature type="domain" description="Histidine kinase" evidence="14">
    <location>
        <begin position="377"/>
        <end position="584"/>
    </location>
</feature>
<dbReference type="InterPro" id="IPR004105">
    <property type="entry name" value="CheA-like_dim"/>
</dbReference>
<evidence type="ECO:0000313" key="17">
    <source>
        <dbReference type="EMBL" id="QBG35376.1"/>
    </source>
</evidence>
<keyword evidence="5 12" id="KW-0597">Phosphoprotein</keyword>
<dbReference type="SMART" id="SM00073">
    <property type="entry name" value="HPT"/>
    <property type="match status" value="1"/>
</dbReference>
<dbReference type="Pfam" id="PF01627">
    <property type="entry name" value="Hpt"/>
    <property type="match status" value="1"/>
</dbReference>
<dbReference type="Gene3D" id="3.30.565.10">
    <property type="entry name" value="Histidine kinase-like ATPase, C-terminal domain"/>
    <property type="match status" value="1"/>
</dbReference>
<dbReference type="GO" id="GO:0005524">
    <property type="term" value="F:ATP binding"/>
    <property type="evidence" value="ECO:0007669"/>
    <property type="project" value="UniProtKB-KW"/>
</dbReference>
<gene>
    <name evidence="17" type="ORF">EMK97_06400</name>
</gene>
<dbReference type="OrthoDB" id="9803176at2"/>
<comment type="function">
    <text evidence="11">Involved in the transmission of sensory signals from the chemoreceptors to the flagellar motors. CheA is autophosphorylated; it can transfer its phosphate group to either CheB or CheY.</text>
</comment>
<evidence type="ECO:0000256" key="13">
    <source>
        <dbReference type="SAM" id="MobiDB-lite"/>
    </source>
</evidence>
<comment type="catalytic activity">
    <reaction evidence="1">
        <text>ATP + protein L-histidine = ADP + protein N-phospho-L-histidine.</text>
        <dbReference type="EC" id="2.7.13.3"/>
    </reaction>
</comment>
<feature type="compositionally biased region" description="Polar residues" evidence="13">
    <location>
        <begin position="128"/>
        <end position="155"/>
    </location>
</feature>
<dbReference type="EMBL" id="CP034759">
    <property type="protein sequence ID" value="QBG35376.1"/>
    <property type="molecule type" value="Genomic_DNA"/>
</dbReference>
<dbReference type="EC" id="2.7.13.3" evidence="2"/>
<evidence type="ECO:0000256" key="9">
    <source>
        <dbReference type="ARBA" id="ARBA00022840"/>
    </source>
</evidence>
<dbReference type="SMART" id="SM00387">
    <property type="entry name" value="HATPase_c"/>
    <property type="match status" value="1"/>
</dbReference>
<evidence type="ECO:0000256" key="12">
    <source>
        <dbReference type="PROSITE-ProRule" id="PRU00110"/>
    </source>
</evidence>
<dbReference type="PROSITE" id="PS50894">
    <property type="entry name" value="HPT"/>
    <property type="match status" value="1"/>
</dbReference>
<dbReference type="InterPro" id="IPR005467">
    <property type="entry name" value="His_kinase_dom"/>
</dbReference>
<dbReference type="InterPro" id="IPR036641">
    <property type="entry name" value="HPT_dom_sf"/>
</dbReference>
<evidence type="ECO:0000256" key="7">
    <source>
        <dbReference type="ARBA" id="ARBA00022741"/>
    </source>
</evidence>
<dbReference type="GO" id="GO:0005737">
    <property type="term" value="C:cytoplasm"/>
    <property type="evidence" value="ECO:0007669"/>
    <property type="project" value="InterPro"/>
</dbReference>
<dbReference type="AlphaFoldDB" id="A0A4P6P1Y8"/>
<dbReference type="CDD" id="cd16916">
    <property type="entry name" value="HATPase_CheA-like"/>
    <property type="match status" value="1"/>
</dbReference>
<dbReference type="SUPFAM" id="SSF47226">
    <property type="entry name" value="Histidine-containing phosphotransfer domain, HPT domain"/>
    <property type="match status" value="1"/>
</dbReference>
<dbReference type="PROSITE" id="PS50109">
    <property type="entry name" value="HIS_KIN"/>
    <property type="match status" value="1"/>
</dbReference>
<evidence type="ECO:0000256" key="8">
    <source>
        <dbReference type="ARBA" id="ARBA00022777"/>
    </source>
</evidence>
<dbReference type="InterPro" id="IPR004358">
    <property type="entry name" value="Sig_transdc_His_kin-like_C"/>
</dbReference>
<dbReference type="Gene3D" id="1.10.287.560">
    <property type="entry name" value="Histidine kinase CheA-like, homodimeric domain"/>
    <property type="match status" value="1"/>
</dbReference>
<dbReference type="SUPFAM" id="SSF50341">
    <property type="entry name" value="CheW-like"/>
    <property type="match status" value="1"/>
</dbReference>
<dbReference type="SMART" id="SM01231">
    <property type="entry name" value="H-kinase_dim"/>
    <property type="match status" value="1"/>
</dbReference>
<dbReference type="FunFam" id="3.30.565.10:FF:000016">
    <property type="entry name" value="Chemotaxis protein CheA, putative"/>
    <property type="match status" value="1"/>
</dbReference>
<evidence type="ECO:0000256" key="4">
    <source>
        <dbReference type="ARBA" id="ARBA00022500"/>
    </source>
</evidence>
<dbReference type="InterPro" id="IPR036890">
    <property type="entry name" value="HATPase_C_sf"/>
</dbReference>
<evidence type="ECO:0000256" key="10">
    <source>
        <dbReference type="ARBA" id="ARBA00023012"/>
    </source>
</evidence>
<dbReference type="Gene3D" id="2.30.30.40">
    <property type="entry name" value="SH3 Domains"/>
    <property type="match status" value="1"/>
</dbReference>
<dbReference type="SUPFAM" id="SSF160246">
    <property type="entry name" value="EspE N-terminal domain-like"/>
    <property type="match status" value="1"/>
</dbReference>
<feature type="domain" description="HPt" evidence="16">
    <location>
        <begin position="1"/>
        <end position="103"/>
    </location>
</feature>
<dbReference type="GO" id="GO:0006935">
    <property type="term" value="P:chemotaxis"/>
    <property type="evidence" value="ECO:0007669"/>
    <property type="project" value="UniProtKB-KW"/>
</dbReference>
<feature type="modified residue" description="Phosphohistidine" evidence="12">
    <location>
        <position position="46"/>
    </location>
</feature>
<dbReference type="InterPro" id="IPR051315">
    <property type="entry name" value="Bact_Chemotaxis_CheA"/>
</dbReference>
<keyword evidence="7" id="KW-0547">Nucleotide-binding</keyword>
<dbReference type="PANTHER" id="PTHR43395:SF10">
    <property type="entry name" value="CHEMOTAXIS PROTEIN CHEA"/>
    <property type="match status" value="1"/>
</dbReference>
<reference evidence="17 18" key="1">
    <citation type="submission" date="2018-12" db="EMBL/GenBank/DDBJ databases">
        <title>Complete genome of Litorilituus sediminis.</title>
        <authorList>
            <person name="Liu A."/>
            <person name="Rong J."/>
        </authorList>
    </citation>
    <scope>NUCLEOTIDE SEQUENCE [LARGE SCALE GENOMIC DNA]</scope>
    <source>
        <strain evidence="17 18">JCM 17549</strain>
    </source>
</reference>
<dbReference type="SMART" id="SM00260">
    <property type="entry name" value="CheW"/>
    <property type="match status" value="1"/>
</dbReference>
<evidence type="ECO:0000256" key="3">
    <source>
        <dbReference type="ARBA" id="ARBA00021495"/>
    </source>
</evidence>
<keyword evidence="6" id="KW-0808">Transferase</keyword>
<evidence type="ECO:0000256" key="6">
    <source>
        <dbReference type="ARBA" id="ARBA00022679"/>
    </source>
</evidence>
<dbReference type="KEGG" id="lsd:EMK97_06400"/>
<keyword evidence="18" id="KW-1185">Reference proteome</keyword>
<organism evidence="17 18">
    <name type="scientific">Litorilituus sediminis</name>
    <dbReference type="NCBI Taxonomy" id="718192"/>
    <lineage>
        <taxon>Bacteria</taxon>
        <taxon>Pseudomonadati</taxon>
        <taxon>Pseudomonadota</taxon>
        <taxon>Gammaproteobacteria</taxon>
        <taxon>Alteromonadales</taxon>
        <taxon>Colwelliaceae</taxon>
        <taxon>Litorilituus</taxon>
    </lineage>
</organism>
<dbReference type="Pfam" id="PF01584">
    <property type="entry name" value="CheW"/>
    <property type="match status" value="1"/>
</dbReference>
<dbReference type="InterPro" id="IPR003594">
    <property type="entry name" value="HATPase_dom"/>
</dbReference>
<dbReference type="SUPFAM" id="SSF47384">
    <property type="entry name" value="Homodimeric domain of signal transducing histidine kinase"/>
    <property type="match status" value="1"/>
</dbReference>
<dbReference type="PANTHER" id="PTHR43395">
    <property type="entry name" value="SENSOR HISTIDINE KINASE CHEA"/>
    <property type="match status" value="1"/>
</dbReference>
<dbReference type="Proteomes" id="UP000290244">
    <property type="component" value="Chromosome"/>
</dbReference>
<evidence type="ECO:0000256" key="11">
    <source>
        <dbReference type="ARBA" id="ARBA00035100"/>
    </source>
</evidence>
<keyword evidence="4" id="KW-0145">Chemotaxis</keyword>
<dbReference type="PROSITE" id="PS50851">
    <property type="entry name" value="CHEW"/>
    <property type="match status" value="1"/>
</dbReference>
<feature type="region of interest" description="Disordered" evidence="13">
    <location>
        <begin position="127"/>
        <end position="155"/>
    </location>
</feature>
<dbReference type="InterPro" id="IPR036061">
    <property type="entry name" value="CheW-like_dom_sf"/>
</dbReference>